<gene>
    <name evidence="1" type="ORF">HNQ92_003171</name>
</gene>
<accession>A0A840TUS9</accession>
<protein>
    <submittedName>
        <fullName evidence="1">Uncharacterized protein</fullName>
    </submittedName>
</protein>
<organism evidence="1 2">
    <name type="scientific">Rhabdobacter roseus</name>
    <dbReference type="NCBI Taxonomy" id="1655419"/>
    <lineage>
        <taxon>Bacteria</taxon>
        <taxon>Pseudomonadati</taxon>
        <taxon>Bacteroidota</taxon>
        <taxon>Cytophagia</taxon>
        <taxon>Cytophagales</taxon>
        <taxon>Cytophagaceae</taxon>
        <taxon>Rhabdobacter</taxon>
    </lineage>
</organism>
<keyword evidence="2" id="KW-1185">Reference proteome</keyword>
<name>A0A840TUS9_9BACT</name>
<evidence type="ECO:0000313" key="1">
    <source>
        <dbReference type="EMBL" id="MBB5285023.1"/>
    </source>
</evidence>
<dbReference type="Proteomes" id="UP000557307">
    <property type="component" value="Unassembled WGS sequence"/>
</dbReference>
<reference evidence="1 2" key="1">
    <citation type="submission" date="2020-08" db="EMBL/GenBank/DDBJ databases">
        <title>Genomic Encyclopedia of Type Strains, Phase IV (KMG-IV): sequencing the most valuable type-strain genomes for metagenomic binning, comparative biology and taxonomic classification.</title>
        <authorList>
            <person name="Goeker M."/>
        </authorList>
    </citation>
    <scope>NUCLEOTIDE SEQUENCE [LARGE SCALE GENOMIC DNA]</scope>
    <source>
        <strain evidence="1 2">DSM 105074</strain>
    </source>
</reference>
<evidence type="ECO:0000313" key="2">
    <source>
        <dbReference type="Proteomes" id="UP000557307"/>
    </source>
</evidence>
<dbReference type="RefSeq" id="WP_184174961.1">
    <property type="nucleotide sequence ID" value="NZ_JACHGF010000004.1"/>
</dbReference>
<sequence length="120" mass="13787">MKTNANAQAAQTPISWWEAPSPRLESRQKALFELIDDFYCVFGRDMAHEHLHELLTIVFGDNDEKEEELQLTSKAISDLATRTTQLMVFFARLAGVWGSLERISLDENYIKKVSQRQVEA</sequence>
<dbReference type="AlphaFoldDB" id="A0A840TUS9"/>
<proteinExistence type="predicted"/>
<comment type="caution">
    <text evidence="1">The sequence shown here is derived from an EMBL/GenBank/DDBJ whole genome shotgun (WGS) entry which is preliminary data.</text>
</comment>
<dbReference type="EMBL" id="JACHGF010000004">
    <property type="protein sequence ID" value="MBB5285023.1"/>
    <property type="molecule type" value="Genomic_DNA"/>
</dbReference>